<proteinExistence type="predicted"/>
<accession>A0A9P0E9D0</accession>
<keyword evidence="2" id="KW-1185">Reference proteome</keyword>
<reference evidence="1" key="1">
    <citation type="submission" date="2022-01" db="EMBL/GenBank/DDBJ databases">
        <authorList>
            <person name="King R."/>
        </authorList>
    </citation>
    <scope>NUCLEOTIDE SEQUENCE</scope>
</reference>
<protein>
    <submittedName>
        <fullName evidence="1">Uncharacterized protein</fullName>
    </submittedName>
</protein>
<dbReference type="EMBL" id="OV725078">
    <property type="protein sequence ID" value="CAH1393215.1"/>
    <property type="molecule type" value="Genomic_DNA"/>
</dbReference>
<gene>
    <name evidence="1" type="ORF">NEZAVI_LOCUS3921</name>
</gene>
<evidence type="ECO:0000313" key="1">
    <source>
        <dbReference type="EMBL" id="CAH1393215.1"/>
    </source>
</evidence>
<evidence type="ECO:0000313" key="2">
    <source>
        <dbReference type="Proteomes" id="UP001152798"/>
    </source>
</evidence>
<name>A0A9P0E9D0_NEZVI</name>
<sequence>MATYCRITGKSRGLPKPNYFPLLPPISPADAKRFCRITGKAYGLPSHHYIPVLVGKPRNRKQSKPHIIINGYKYFFPCLQDAPNLQEILETKTKNGKNAQYVYTVKEKKCSLVFTAELEAAVRDGDVRDVMLAKDNDTVLLKLKQGDVSLEMKEIDVEDLSCDLYEGEGVAIRKDNTTTGRIRKIFEDKEIVDEPVVQKKPKKEMRSWKRAEISKVKIPTVSFESWVWDQFEETGASPVITRLPTPVSVAPISLDLSQSKPGLIQQPYMTESYIGLEPASVVAPFKPLIIEPDSVVQERLKSLSNEELAKTMKPEILLDKDLLPRLEEISQITPLLDKGSITLFENGGETVEGVVIDIDGKKRIVVGQELVTEDGKLFVPGQTILTPCGHSFVPGFVIESEQECKIVPGEIFVVEGKKVFLTGTTTLTNAGEKFVQGQFMSTPEGTKFVPGQTVYSKNELRFVAGQITADDRFLPGLTTTTSEGTEFIPGQYVIVDGKKSFVPGQSIWTEKGWEFMPGKTVVTEEGKKFVPGRETLEGFMPGQFVIENGKSIFVPGKTVEEDILKFVPGMTVETKDGSKFVQGQIVTTDSGQKFVPGRTEILDGEIEFVSAKNTDEILFQNTKYIEKSTQVFSEGVFGHMVQSKLGVEFFPGSAVGLPAGKVVPGKLTRGEEVKFVPGLIIDGVFVPGQVVMTDSGKEFIPGQVIETSEGPKFVPGQIIQCKGISKFVPGQTVQTADGPKFVPGQIVETKSGPTFIPGQVIYTEEGGSKFVPGEVVETSEGPRFVPGRVVEAGDHVTFVPGQVVETNDGLKFIAPDLIGDSEEDREFTVQGFEISPEELGLLQPRSCVPSVKSWEMSIDSKMLRQLSEAGMGIGRQVSIEVPAVDVKTAPAMSAACVLSKKLALDPVTTLKISQIIVAVVQLGKLGEIPGSSEECNTLNRILERVVHCKNDEEAYKLISNIIEKEFSSNMLQSVDKLHSYITSKESPLKRLNKLNILKELLNCHSKPLEVIDKLNIILKDEEGTVCCALQKLSETSPEIVPLIMERLSDSIESLGTEREVVDILHKIIVSAVREASEMNIVDLLKDTENLNLKSLILEAVGLAKALDMHDTAVALLGILSNPKCTDILAGDRLTLEILRRLTVMRQLAARKPELIAALKKLHMDPYGARSDPSLRQLVRESGALLVVPEDGISSKSVPTSLFFSQNSLAMEEFLTRTKRIYSILVIIKNGIQAVIPREAAHSVLTGSVPYVVLDEKGLHHFQPKHVFSALKLPKIATHWFSSYKCEMVDAPLKSIIET</sequence>
<organism evidence="1 2">
    <name type="scientific">Nezara viridula</name>
    <name type="common">Southern green stink bug</name>
    <name type="synonym">Cimex viridulus</name>
    <dbReference type="NCBI Taxonomy" id="85310"/>
    <lineage>
        <taxon>Eukaryota</taxon>
        <taxon>Metazoa</taxon>
        <taxon>Ecdysozoa</taxon>
        <taxon>Arthropoda</taxon>
        <taxon>Hexapoda</taxon>
        <taxon>Insecta</taxon>
        <taxon>Pterygota</taxon>
        <taxon>Neoptera</taxon>
        <taxon>Paraneoptera</taxon>
        <taxon>Hemiptera</taxon>
        <taxon>Heteroptera</taxon>
        <taxon>Panheteroptera</taxon>
        <taxon>Pentatomomorpha</taxon>
        <taxon>Pentatomoidea</taxon>
        <taxon>Pentatomidae</taxon>
        <taxon>Pentatominae</taxon>
        <taxon>Nezara</taxon>
    </lineage>
</organism>
<dbReference type="OrthoDB" id="6583103at2759"/>
<dbReference type="Proteomes" id="UP001152798">
    <property type="component" value="Chromosome 2"/>
</dbReference>